<proteinExistence type="inferred from homology"/>
<evidence type="ECO:0000256" key="7">
    <source>
        <dbReference type="PIRSR" id="PIRSR613078-2"/>
    </source>
</evidence>
<evidence type="ECO:0000256" key="3">
    <source>
        <dbReference type="ARBA" id="ARBA00022432"/>
    </source>
</evidence>
<dbReference type="PANTHER" id="PTHR11931">
    <property type="entry name" value="PHOSPHOGLYCERATE MUTASE"/>
    <property type="match status" value="1"/>
</dbReference>
<dbReference type="EMBL" id="SAXY01000032">
    <property type="protein sequence ID" value="TXJ43016.1"/>
    <property type="molecule type" value="Genomic_DNA"/>
</dbReference>
<dbReference type="InterPro" id="IPR013078">
    <property type="entry name" value="His_Pase_superF_clade-1"/>
</dbReference>
<gene>
    <name evidence="8" type="ORF">EPJ72_05090</name>
</gene>
<evidence type="ECO:0000256" key="4">
    <source>
        <dbReference type="ARBA" id="ARBA00023152"/>
    </source>
</evidence>
<accession>A0A5C8EYW2</accession>
<dbReference type="SMART" id="SM00855">
    <property type="entry name" value="PGAM"/>
    <property type="match status" value="1"/>
</dbReference>
<dbReference type="OrthoDB" id="9781415at2"/>
<dbReference type="GO" id="GO:0006096">
    <property type="term" value="P:glycolytic process"/>
    <property type="evidence" value="ECO:0007669"/>
    <property type="project" value="UniProtKB-KW"/>
</dbReference>
<evidence type="ECO:0000256" key="5">
    <source>
        <dbReference type="ARBA" id="ARBA00023235"/>
    </source>
</evidence>
<keyword evidence="5" id="KW-0413">Isomerase</keyword>
<comment type="caution">
    <text evidence="8">The sequence shown here is derived from an EMBL/GenBank/DDBJ whole genome shotgun (WGS) entry which is preliminary data.</text>
</comment>
<dbReference type="EC" id="5.4.2.11" evidence="2"/>
<protein>
    <recommendedName>
        <fullName evidence="2">phosphoglycerate mutase (2,3-diphosphoglycerate-dependent)</fullName>
        <ecNumber evidence="2">5.4.2.11</ecNumber>
    </recommendedName>
</protein>
<sequence>MKILFIRHGQTKNNAEQKWLGSTDVSLWQEGINALLKNKSKIDKYKPFDKLYSSPMKRCTETAKIYFDDMNYEVLNDLRERGFGKFEGMTYSELKDNPYYKEFIKSSWRSEVPSGEITNDFFNRVYNVYLSIIEDMKKNNLNYTAVVTHGGVIMTILDKYNSSEKVPFYDYLLPNGCGYLTEIIENNNLKIIEKILL</sequence>
<dbReference type="InterPro" id="IPR005952">
    <property type="entry name" value="Phosphogly_mut1"/>
</dbReference>
<evidence type="ECO:0000256" key="6">
    <source>
        <dbReference type="PIRSR" id="PIRSR613078-1"/>
    </source>
</evidence>
<dbReference type="Proteomes" id="UP000323176">
    <property type="component" value="Unassembled WGS sequence"/>
</dbReference>
<dbReference type="CDD" id="cd07067">
    <property type="entry name" value="HP_PGM_like"/>
    <property type="match status" value="1"/>
</dbReference>
<feature type="binding site" evidence="7">
    <location>
        <position position="58"/>
    </location>
    <ligand>
        <name>substrate</name>
    </ligand>
</feature>
<dbReference type="SUPFAM" id="SSF53254">
    <property type="entry name" value="Phosphoglycerate mutase-like"/>
    <property type="match status" value="1"/>
</dbReference>
<keyword evidence="3" id="KW-0312">Gluconeogenesis</keyword>
<dbReference type="GO" id="GO:0006094">
    <property type="term" value="P:gluconeogenesis"/>
    <property type="evidence" value="ECO:0007669"/>
    <property type="project" value="UniProtKB-KW"/>
</dbReference>
<organism evidence="8 9">
    <name type="scientific">Brachyspira pilosicoli</name>
    <name type="common">Serpulina pilosicoli</name>
    <dbReference type="NCBI Taxonomy" id="52584"/>
    <lineage>
        <taxon>Bacteria</taxon>
        <taxon>Pseudomonadati</taxon>
        <taxon>Spirochaetota</taxon>
        <taxon>Spirochaetia</taxon>
        <taxon>Brachyspirales</taxon>
        <taxon>Brachyspiraceae</taxon>
        <taxon>Brachyspira</taxon>
    </lineage>
</organism>
<dbReference type="InterPro" id="IPR029033">
    <property type="entry name" value="His_PPase_superfam"/>
</dbReference>
<feature type="binding site" evidence="7">
    <location>
        <begin position="7"/>
        <end position="14"/>
    </location>
    <ligand>
        <name>substrate</name>
    </ligand>
</feature>
<dbReference type="GO" id="GO:0004619">
    <property type="term" value="F:phosphoglycerate mutase activity"/>
    <property type="evidence" value="ECO:0007669"/>
    <property type="project" value="UniProtKB-EC"/>
</dbReference>
<feature type="active site" description="Tele-phosphohistidine intermediate" evidence="6">
    <location>
        <position position="8"/>
    </location>
</feature>
<reference evidence="8 9" key="1">
    <citation type="journal article" date="1992" name="Lakartidningen">
        <title>[Penicillin V and not amoxicillin is the first choice preparation in acute otitis].</title>
        <authorList>
            <person name="Kamme C."/>
            <person name="Lundgren K."/>
            <person name="Prellner K."/>
        </authorList>
    </citation>
    <scope>NUCLEOTIDE SEQUENCE [LARGE SCALE GENOMIC DNA]</scope>
    <source>
        <strain evidence="8 9">PC5538III-hc</strain>
    </source>
</reference>
<evidence type="ECO:0000313" key="8">
    <source>
        <dbReference type="EMBL" id="TXJ43016.1"/>
    </source>
</evidence>
<dbReference type="Gene3D" id="3.40.50.1240">
    <property type="entry name" value="Phosphoglycerate mutase-like"/>
    <property type="match status" value="1"/>
</dbReference>
<evidence type="ECO:0000256" key="1">
    <source>
        <dbReference type="ARBA" id="ARBA00006717"/>
    </source>
</evidence>
<name>A0A5C8EYW2_BRAPL</name>
<dbReference type="AlphaFoldDB" id="A0A5C8EYW2"/>
<dbReference type="Pfam" id="PF00300">
    <property type="entry name" value="His_Phos_1"/>
    <property type="match status" value="1"/>
</dbReference>
<keyword evidence="4" id="KW-0324">Glycolysis</keyword>
<comment type="similarity">
    <text evidence="1">Belongs to the phosphoglycerate mutase family. BPG-dependent PGAM subfamily.</text>
</comment>
<feature type="active site" description="Proton donor/acceptor" evidence="6">
    <location>
        <position position="80"/>
    </location>
</feature>
<evidence type="ECO:0000256" key="2">
    <source>
        <dbReference type="ARBA" id="ARBA00012028"/>
    </source>
</evidence>
<evidence type="ECO:0000313" key="9">
    <source>
        <dbReference type="Proteomes" id="UP000323176"/>
    </source>
</evidence>